<evidence type="ECO:0000313" key="17">
    <source>
        <dbReference type="Proteomes" id="UP000075243"/>
    </source>
</evidence>
<keyword evidence="17" id="KW-1185">Reference proteome</keyword>
<reference evidence="16 17" key="1">
    <citation type="journal article" date="2012" name="Nat. Biotechnol.">
        <title>Draft genome sequence of pigeonpea (Cajanus cajan), an orphan legume crop of resource-poor farmers.</title>
        <authorList>
            <person name="Varshney R.K."/>
            <person name="Chen W."/>
            <person name="Li Y."/>
            <person name="Bharti A.K."/>
            <person name="Saxena R.K."/>
            <person name="Schlueter J.A."/>
            <person name="Donoghue M.T."/>
            <person name="Azam S."/>
            <person name="Fan G."/>
            <person name="Whaley A.M."/>
            <person name="Farmer A.D."/>
            <person name="Sheridan J."/>
            <person name="Iwata A."/>
            <person name="Tuteja R."/>
            <person name="Penmetsa R.V."/>
            <person name="Wu W."/>
            <person name="Upadhyaya H.D."/>
            <person name="Yang S.P."/>
            <person name="Shah T."/>
            <person name="Saxena K.B."/>
            <person name="Michael T."/>
            <person name="McCombie W.R."/>
            <person name="Yang B."/>
            <person name="Zhang G."/>
            <person name="Yang H."/>
            <person name="Wang J."/>
            <person name="Spillane C."/>
            <person name="Cook D.R."/>
            <person name="May G.D."/>
            <person name="Xu X."/>
            <person name="Jackson S.A."/>
        </authorList>
    </citation>
    <scope>NUCLEOTIDE SEQUENCE [LARGE SCALE GENOMIC DNA]</scope>
    <source>
        <strain evidence="17">cv. Asha</strain>
    </source>
</reference>
<dbReference type="EC" id="2.3.2.27" evidence="4"/>
<evidence type="ECO:0000313" key="16">
    <source>
        <dbReference type="EMBL" id="KYP58571.1"/>
    </source>
</evidence>
<evidence type="ECO:0000256" key="5">
    <source>
        <dbReference type="ARBA" id="ARBA00022679"/>
    </source>
</evidence>
<keyword evidence="12" id="KW-0472">Membrane</keyword>
<dbReference type="InterPro" id="IPR044600">
    <property type="entry name" value="ATL1/ATL16-like"/>
</dbReference>
<dbReference type="InterPro" id="IPR013083">
    <property type="entry name" value="Znf_RING/FYVE/PHD"/>
</dbReference>
<evidence type="ECO:0000256" key="4">
    <source>
        <dbReference type="ARBA" id="ARBA00012483"/>
    </source>
</evidence>
<feature type="domain" description="RING-type" evidence="15">
    <location>
        <begin position="30"/>
        <end position="72"/>
    </location>
</feature>
<evidence type="ECO:0000256" key="2">
    <source>
        <dbReference type="ARBA" id="ARBA00004167"/>
    </source>
</evidence>
<comment type="subcellular location">
    <subcellularLocation>
        <location evidence="2">Membrane</location>
        <topology evidence="2">Single-pass membrane protein</topology>
    </subcellularLocation>
</comment>
<evidence type="ECO:0000256" key="12">
    <source>
        <dbReference type="ARBA" id="ARBA00023136"/>
    </source>
</evidence>
<keyword evidence="7" id="KW-0479">Metal-binding</keyword>
<dbReference type="SUPFAM" id="SSF57850">
    <property type="entry name" value="RING/U-box"/>
    <property type="match status" value="1"/>
</dbReference>
<evidence type="ECO:0000256" key="9">
    <source>
        <dbReference type="ARBA" id="ARBA00022786"/>
    </source>
</evidence>
<evidence type="ECO:0000256" key="10">
    <source>
        <dbReference type="ARBA" id="ARBA00022833"/>
    </source>
</evidence>
<evidence type="ECO:0000256" key="11">
    <source>
        <dbReference type="ARBA" id="ARBA00022989"/>
    </source>
</evidence>
<comment type="pathway">
    <text evidence="3">Protein modification; protein ubiquitination.</text>
</comment>
<evidence type="ECO:0000259" key="15">
    <source>
        <dbReference type="PROSITE" id="PS50089"/>
    </source>
</evidence>
<keyword evidence="6" id="KW-0812">Transmembrane</keyword>
<dbReference type="PANTHER" id="PTHR46913">
    <property type="entry name" value="RING-H2 FINGER PROTEIN ATL16"/>
    <property type="match status" value="1"/>
</dbReference>
<comment type="catalytic activity">
    <reaction evidence="1">
        <text>S-ubiquitinyl-[E2 ubiquitin-conjugating enzyme]-L-cysteine + [acceptor protein]-L-lysine = [E2 ubiquitin-conjugating enzyme]-L-cysteine + N(6)-ubiquitinyl-[acceptor protein]-L-lysine.</text>
        <dbReference type="EC" id="2.3.2.27"/>
    </reaction>
</comment>
<organism evidence="16 17">
    <name type="scientific">Cajanus cajan</name>
    <name type="common">Pigeon pea</name>
    <name type="synonym">Cajanus indicus</name>
    <dbReference type="NCBI Taxonomy" id="3821"/>
    <lineage>
        <taxon>Eukaryota</taxon>
        <taxon>Viridiplantae</taxon>
        <taxon>Streptophyta</taxon>
        <taxon>Embryophyta</taxon>
        <taxon>Tracheophyta</taxon>
        <taxon>Spermatophyta</taxon>
        <taxon>Magnoliopsida</taxon>
        <taxon>eudicotyledons</taxon>
        <taxon>Gunneridae</taxon>
        <taxon>Pentapetalae</taxon>
        <taxon>rosids</taxon>
        <taxon>fabids</taxon>
        <taxon>Fabales</taxon>
        <taxon>Fabaceae</taxon>
        <taxon>Papilionoideae</taxon>
        <taxon>50 kb inversion clade</taxon>
        <taxon>NPAAA clade</taxon>
        <taxon>indigoferoid/millettioid clade</taxon>
        <taxon>Phaseoleae</taxon>
        <taxon>Cajanus</taxon>
    </lineage>
</organism>
<keyword evidence="5" id="KW-0808">Transferase</keyword>
<proteinExistence type="inferred from homology"/>
<keyword evidence="10" id="KW-0862">Zinc</keyword>
<dbReference type="Proteomes" id="UP000075243">
    <property type="component" value="Chromosome 10"/>
</dbReference>
<dbReference type="Pfam" id="PF13639">
    <property type="entry name" value="zf-RING_2"/>
    <property type="match status" value="1"/>
</dbReference>
<dbReference type="InterPro" id="IPR001841">
    <property type="entry name" value="Znf_RING"/>
</dbReference>
<evidence type="ECO:0000256" key="14">
    <source>
        <dbReference type="PROSITE-ProRule" id="PRU00175"/>
    </source>
</evidence>
<dbReference type="OMA" id="MAVNVEC"/>
<dbReference type="PROSITE" id="PS50089">
    <property type="entry name" value="ZF_RING_2"/>
    <property type="match status" value="1"/>
</dbReference>
<evidence type="ECO:0000256" key="13">
    <source>
        <dbReference type="ARBA" id="ARBA00024209"/>
    </source>
</evidence>
<gene>
    <name evidence="16" type="ORF">KK1_013985</name>
</gene>
<dbReference type="Gene3D" id="3.30.40.10">
    <property type="entry name" value="Zinc/RING finger domain, C3HC4 (zinc finger)"/>
    <property type="match status" value="1"/>
</dbReference>
<protein>
    <recommendedName>
        <fullName evidence="4">RING-type E3 ubiquitin transferase</fullName>
        <ecNumber evidence="4">2.3.2.27</ecNumber>
    </recommendedName>
</protein>
<dbReference type="GO" id="GO:0008270">
    <property type="term" value="F:zinc ion binding"/>
    <property type="evidence" value="ECO:0007669"/>
    <property type="project" value="UniProtKB-KW"/>
</dbReference>
<evidence type="ECO:0000256" key="1">
    <source>
        <dbReference type="ARBA" id="ARBA00000900"/>
    </source>
</evidence>
<accession>A0A151SUU4</accession>
<evidence type="ECO:0000256" key="6">
    <source>
        <dbReference type="ARBA" id="ARBA00022692"/>
    </source>
</evidence>
<evidence type="ECO:0000256" key="7">
    <source>
        <dbReference type="ARBA" id="ARBA00022723"/>
    </source>
</evidence>
<dbReference type="GO" id="GO:0061630">
    <property type="term" value="F:ubiquitin protein ligase activity"/>
    <property type="evidence" value="ECO:0007669"/>
    <property type="project" value="UniProtKB-EC"/>
</dbReference>
<keyword evidence="11" id="KW-1133">Transmembrane helix</keyword>
<keyword evidence="9" id="KW-0833">Ubl conjugation pathway</keyword>
<dbReference type="SMART" id="SM00184">
    <property type="entry name" value="RING"/>
    <property type="match status" value="1"/>
</dbReference>
<keyword evidence="8 14" id="KW-0863">Zinc-finger</keyword>
<dbReference type="Gramene" id="C.cajan_13569.t">
    <property type="protein sequence ID" value="C.cajan_13569.t.cds1"/>
    <property type="gene ID" value="C.cajan_13569"/>
</dbReference>
<evidence type="ECO:0000256" key="8">
    <source>
        <dbReference type="ARBA" id="ARBA00022771"/>
    </source>
</evidence>
<name>A0A151SUU4_CAJCA</name>
<sequence>MEITSGNIVINSLPVFQIKKGEEMAVNVECAICLGEFEEGEWIKLLPNCTHGFHVSCIDTWFRSHSNCPLCRSCVAHYTDSCEREESEEFSTGTDAHFQSVPSEISPNLEIVHHHCPH</sequence>
<dbReference type="PANTHER" id="PTHR46913:SF1">
    <property type="entry name" value="RING-H2 FINGER PROTEIN ATL16"/>
    <property type="match status" value="1"/>
</dbReference>
<dbReference type="GO" id="GO:0016567">
    <property type="term" value="P:protein ubiquitination"/>
    <property type="evidence" value="ECO:0007669"/>
    <property type="project" value="UniProtKB-UniPathway"/>
</dbReference>
<dbReference type="GO" id="GO:0016020">
    <property type="term" value="C:membrane"/>
    <property type="evidence" value="ECO:0007669"/>
    <property type="project" value="UniProtKB-SubCell"/>
</dbReference>
<dbReference type="AlphaFoldDB" id="A0A151SUU4"/>
<comment type="similarity">
    <text evidence="13">Belongs to the RING-type zinc finger family. ATL subfamily.</text>
</comment>
<dbReference type="UniPathway" id="UPA00143"/>
<evidence type="ECO:0000256" key="3">
    <source>
        <dbReference type="ARBA" id="ARBA00004906"/>
    </source>
</evidence>
<dbReference type="EMBL" id="CM003612">
    <property type="protein sequence ID" value="KYP58571.1"/>
    <property type="molecule type" value="Genomic_DNA"/>
</dbReference>